<proteinExistence type="predicted"/>
<sequence>MSQDLAALMTTFMDDDDPQAALRCAADLRRVMERREAVVVRRARVSGLAWAEIAACLGVSKQAVHRKYAGSRLAGGHS</sequence>
<organism evidence="2 3">
    <name type="scientific">Jatrophihabitans endophyticus</name>
    <dbReference type="NCBI Taxonomy" id="1206085"/>
    <lineage>
        <taxon>Bacteria</taxon>
        <taxon>Bacillati</taxon>
        <taxon>Actinomycetota</taxon>
        <taxon>Actinomycetes</taxon>
        <taxon>Jatrophihabitantales</taxon>
        <taxon>Jatrophihabitantaceae</taxon>
        <taxon>Jatrophihabitans</taxon>
    </lineage>
</organism>
<evidence type="ECO:0000313" key="2">
    <source>
        <dbReference type="EMBL" id="SHH44020.1"/>
    </source>
</evidence>
<reference evidence="2 3" key="1">
    <citation type="submission" date="2016-11" db="EMBL/GenBank/DDBJ databases">
        <authorList>
            <person name="Jaros S."/>
            <person name="Januszkiewicz K."/>
            <person name="Wedrychowicz H."/>
        </authorList>
    </citation>
    <scope>NUCLEOTIDE SEQUENCE [LARGE SCALE GENOMIC DNA]</scope>
    <source>
        <strain evidence="2 3">DSM 45627</strain>
    </source>
</reference>
<name>A0A1M5T076_9ACTN</name>
<accession>A0A1M5T076</accession>
<dbReference type="STRING" id="1206085.SAMN05443575_3871"/>
<dbReference type="InterPro" id="IPR053812">
    <property type="entry name" value="HTH_Sigma70_ECF-like"/>
</dbReference>
<dbReference type="Pfam" id="PF07638">
    <property type="entry name" value="Sigma70_ECF"/>
    <property type="match status" value="1"/>
</dbReference>
<keyword evidence="3" id="KW-1185">Reference proteome</keyword>
<protein>
    <submittedName>
        <fullName evidence="2">ECF sigma factor</fullName>
    </submittedName>
</protein>
<feature type="domain" description="RNA polymerase sigma-70 ECF-like HTH" evidence="1">
    <location>
        <begin position="29"/>
        <end position="72"/>
    </location>
</feature>
<gene>
    <name evidence="2" type="ORF">SAMN05443575_3871</name>
</gene>
<dbReference type="Gene3D" id="1.10.10.10">
    <property type="entry name" value="Winged helix-like DNA-binding domain superfamily/Winged helix DNA-binding domain"/>
    <property type="match status" value="1"/>
</dbReference>
<evidence type="ECO:0000313" key="3">
    <source>
        <dbReference type="Proteomes" id="UP000186132"/>
    </source>
</evidence>
<evidence type="ECO:0000259" key="1">
    <source>
        <dbReference type="Pfam" id="PF07638"/>
    </source>
</evidence>
<dbReference type="InterPro" id="IPR036388">
    <property type="entry name" value="WH-like_DNA-bd_sf"/>
</dbReference>
<dbReference type="EMBL" id="FQVU01000006">
    <property type="protein sequence ID" value="SHH44020.1"/>
    <property type="molecule type" value="Genomic_DNA"/>
</dbReference>
<dbReference type="Proteomes" id="UP000186132">
    <property type="component" value="Unassembled WGS sequence"/>
</dbReference>
<dbReference type="AlphaFoldDB" id="A0A1M5T076"/>